<proteinExistence type="predicted"/>
<dbReference type="CDD" id="cd00018">
    <property type="entry name" value="AP2"/>
    <property type="match status" value="1"/>
</dbReference>
<dbReference type="FunFam" id="3.30.730.10:FF:000001">
    <property type="entry name" value="Ethylene-responsive transcription factor 2"/>
    <property type="match status" value="1"/>
</dbReference>
<evidence type="ECO:0000313" key="8">
    <source>
        <dbReference type="EMBL" id="KAI3859257.1"/>
    </source>
</evidence>
<evidence type="ECO:0000256" key="5">
    <source>
        <dbReference type="ARBA" id="ARBA00023242"/>
    </source>
</evidence>
<dbReference type="InterPro" id="IPR036955">
    <property type="entry name" value="AP2/ERF_dom_sf"/>
</dbReference>
<dbReference type="SMART" id="SM00380">
    <property type="entry name" value="AP2"/>
    <property type="match status" value="1"/>
</dbReference>
<dbReference type="Pfam" id="PF00847">
    <property type="entry name" value="AP2"/>
    <property type="match status" value="1"/>
</dbReference>
<reference evidence="8" key="1">
    <citation type="submission" date="2022-04" db="EMBL/GenBank/DDBJ databases">
        <title>A functionally conserved STORR gene fusion in Papaver species that diverged 16.8 million years ago.</title>
        <authorList>
            <person name="Catania T."/>
        </authorList>
    </citation>
    <scope>NUCLEOTIDE SEQUENCE</scope>
    <source>
        <strain evidence="8">S-188037</strain>
    </source>
</reference>
<dbReference type="PANTHER" id="PTHR31190:SF173">
    <property type="entry name" value="PATHOGENESIS-RELATED GENES TRANSCRIPTIONAL ACTIVATOR PTI5"/>
    <property type="match status" value="1"/>
</dbReference>
<name>A0AAD4X732_9MAGN</name>
<keyword evidence="9" id="KW-1185">Reference proteome</keyword>
<feature type="compositionally biased region" description="Low complexity" evidence="6">
    <location>
        <begin position="167"/>
        <end position="180"/>
    </location>
</feature>
<dbReference type="PANTHER" id="PTHR31190">
    <property type="entry name" value="DNA-BINDING DOMAIN"/>
    <property type="match status" value="1"/>
</dbReference>
<dbReference type="InterPro" id="IPR001471">
    <property type="entry name" value="AP2/ERF_dom"/>
</dbReference>
<gene>
    <name evidence="8" type="ORF">MKW98_007638</name>
</gene>
<evidence type="ECO:0000259" key="7">
    <source>
        <dbReference type="PROSITE" id="PS51032"/>
    </source>
</evidence>
<feature type="region of interest" description="Disordered" evidence="6">
    <location>
        <begin position="1"/>
        <end position="26"/>
    </location>
</feature>
<feature type="region of interest" description="Disordered" evidence="6">
    <location>
        <begin position="45"/>
        <end position="68"/>
    </location>
</feature>
<evidence type="ECO:0000313" key="9">
    <source>
        <dbReference type="Proteomes" id="UP001202328"/>
    </source>
</evidence>
<keyword evidence="3" id="KW-0238">DNA-binding</keyword>
<evidence type="ECO:0000256" key="6">
    <source>
        <dbReference type="SAM" id="MobiDB-lite"/>
    </source>
</evidence>
<dbReference type="PRINTS" id="PR00367">
    <property type="entry name" value="ETHRSPELEMNT"/>
</dbReference>
<evidence type="ECO:0000256" key="3">
    <source>
        <dbReference type="ARBA" id="ARBA00023125"/>
    </source>
</evidence>
<dbReference type="GO" id="GO:0005634">
    <property type="term" value="C:nucleus"/>
    <property type="evidence" value="ECO:0007669"/>
    <property type="project" value="UniProtKB-SubCell"/>
</dbReference>
<dbReference type="AlphaFoldDB" id="A0AAD4X732"/>
<dbReference type="InterPro" id="IPR016177">
    <property type="entry name" value="DNA-bd_dom_sf"/>
</dbReference>
<dbReference type="SUPFAM" id="SSF54171">
    <property type="entry name" value="DNA-binding domain"/>
    <property type="match status" value="1"/>
</dbReference>
<evidence type="ECO:0000256" key="4">
    <source>
        <dbReference type="ARBA" id="ARBA00023163"/>
    </source>
</evidence>
<feature type="region of interest" description="Disordered" evidence="6">
    <location>
        <begin position="165"/>
        <end position="192"/>
    </location>
</feature>
<evidence type="ECO:0000256" key="1">
    <source>
        <dbReference type="ARBA" id="ARBA00004123"/>
    </source>
</evidence>
<dbReference type="EMBL" id="JAJJMB010014612">
    <property type="protein sequence ID" value="KAI3859257.1"/>
    <property type="molecule type" value="Genomic_DNA"/>
</dbReference>
<comment type="caution">
    <text evidence="8">The sequence shown here is derived from an EMBL/GenBank/DDBJ whole genome shotgun (WGS) entry which is preliminary data.</text>
</comment>
<protein>
    <recommendedName>
        <fullName evidence="7">AP2/ERF domain-containing protein</fullName>
    </recommendedName>
</protein>
<accession>A0AAD4X732</accession>
<sequence>MVPSLQGSLKLGRRGGMSDTEFPLNENDSQEMVLFEVLNEAMTINGSSNGSSNDEGGNLSLPSSRRTTQSTGNKFFFIGKESTGNKVKIEPTGHIEKKHYRGVRRRPWGKYAAEIRDSARHGTRVWLGTFDTAEEAALAYDRAAFRMRGSKAILNFPAEIKTESLDSLSNEVSNSTETSTALSKRKEISESE</sequence>
<dbReference type="InterPro" id="IPR044808">
    <property type="entry name" value="ERF_plant"/>
</dbReference>
<evidence type="ECO:0000256" key="2">
    <source>
        <dbReference type="ARBA" id="ARBA00023015"/>
    </source>
</evidence>
<keyword evidence="4" id="KW-0804">Transcription</keyword>
<dbReference type="GO" id="GO:0003700">
    <property type="term" value="F:DNA-binding transcription factor activity"/>
    <property type="evidence" value="ECO:0007669"/>
    <property type="project" value="InterPro"/>
</dbReference>
<keyword evidence="5" id="KW-0539">Nucleus</keyword>
<dbReference type="PROSITE" id="PS51032">
    <property type="entry name" value="AP2_ERF"/>
    <property type="match status" value="1"/>
</dbReference>
<feature type="compositionally biased region" description="Low complexity" evidence="6">
    <location>
        <begin position="45"/>
        <end position="58"/>
    </location>
</feature>
<keyword evidence="2" id="KW-0805">Transcription regulation</keyword>
<dbReference type="GO" id="GO:0009873">
    <property type="term" value="P:ethylene-activated signaling pathway"/>
    <property type="evidence" value="ECO:0007669"/>
    <property type="project" value="InterPro"/>
</dbReference>
<dbReference type="GO" id="GO:0003677">
    <property type="term" value="F:DNA binding"/>
    <property type="evidence" value="ECO:0007669"/>
    <property type="project" value="UniProtKB-KW"/>
</dbReference>
<feature type="domain" description="AP2/ERF" evidence="7">
    <location>
        <begin position="99"/>
        <end position="157"/>
    </location>
</feature>
<comment type="subcellular location">
    <subcellularLocation>
        <location evidence="1">Nucleus</location>
    </subcellularLocation>
</comment>
<organism evidence="8 9">
    <name type="scientific">Papaver atlanticum</name>
    <dbReference type="NCBI Taxonomy" id="357466"/>
    <lineage>
        <taxon>Eukaryota</taxon>
        <taxon>Viridiplantae</taxon>
        <taxon>Streptophyta</taxon>
        <taxon>Embryophyta</taxon>
        <taxon>Tracheophyta</taxon>
        <taxon>Spermatophyta</taxon>
        <taxon>Magnoliopsida</taxon>
        <taxon>Ranunculales</taxon>
        <taxon>Papaveraceae</taxon>
        <taxon>Papaveroideae</taxon>
        <taxon>Papaver</taxon>
    </lineage>
</organism>
<dbReference type="Gene3D" id="3.30.730.10">
    <property type="entry name" value="AP2/ERF domain"/>
    <property type="match status" value="1"/>
</dbReference>
<dbReference type="Proteomes" id="UP001202328">
    <property type="component" value="Unassembled WGS sequence"/>
</dbReference>